<protein>
    <submittedName>
        <fullName evidence="1">Uncharacterized protein</fullName>
    </submittedName>
</protein>
<evidence type="ECO:0000313" key="2">
    <source>
        <dbReference type="Proteomes" id="UP001151760"/>
    </source>
</evidence>
<gene>
    <name evidence="1" type="ORF">Tco_1121195</name>
</gene>
<proteinExistence type="predicted"/>
<sequence length="245" mass="28111">MKLTSGEIVTGLNFIESNKGSSIPVFQDLLRVRKRIVADFSHAPPNEYSPSPDDKKQWSLVWFDFYKIPLCTLMTSRRLFKLHQCFRIWLKIGMLALGESRIQKIRKKELFKESFSRHCCYWIGGKLIVHAILQWFSRSKDIEIQVEYKFQDQENSKDNFSFGSALEDLFLYVFKYKKNLYAEEKSLEPPVAPVVEPVVSYQQNPRQIPSPEEAKHAYSVAVTIAVVAGATIVVAQAAAESVRLA</sequence>
<dbReference type="EMBL" id="BQNB010021282">
    <property type="protein sequence ID" value="GJU04765.1"/>
    <property type="molecule type" value="Genomic_DNA"/>
</dbReference>
<evidence type="ECO:0000313" key="1">
    <source>
        <dbReference type="EMBL" id="GJU04765.1"/>
    </source>
</evidence>
<reference evidence="1" key="1">
    <citation type="journal article" date="2022" name="Int. J. Mol. Sci.">
        <title>Draft Genome of Tanacetum Coccineum: Genomic Comparison of Closely Related Tanacetum-Family Plants.</title>
        <authorList>
            <person name="Yamashiro T."/>
            <person name="Shiraishi A."/>
            <person name="Nakayama K."/>
            <person name="Satake H."/>
        </authorList>
    </citation>
    <scope>NUCLEOTIDE SEQUENCE</scope>
</reference>
<organism evidence="1 2">
    <name type="scientific">Tanacetum coccineum</name>
    <dbReference type="NCBI Taxonomy" id="301880"/>
    <lineage>
        <taxon>Eukaryota</taxon>
        <taxon>Viridiplantae</taxon>
        <taxon>Streptophyta</taxon>
        <taxon>Embryophyta</taxon>
        <taxon>Tracheophyta</taxon>
        <taxon>Spermatophyta</taxon>
        <taxon>Magnoliopsida</taxon>
        <taxon>eudicotyledons</taxon>
        <taxon>Gunneridae</taxon>
        <taxon>Pentapetalae</taxon>
        <taxon>asterids</taxon>
        <taxon>campanulids</taxon>
        <taxon>Asterales</taxon>
        <taxon>Asteraceae</taxon>
        <taxon>Asteroideae</taxon>
        <taxon>Anthemideae</taxon>
        <taxon>Anthemidinae</taxon>
        <taxon>Tanacetum</taxon>
    </lineage>
</organism>
<dbReference type="Proteomes" id="UP001151760">
    <property type="component" value="Unassembled WGS sequence"/>
</dbReference>
<name>A0ABQ5IYF5_9ASTR</name>
<comment type="caution">
    <text evidence="1">The sequence shown here is derived from an EMBL/GenBank/DDBJ whole genome shotgun (WGS) entry which is preliminary data.</text>
</comment>
<reference evidence="1" key="2">
    <citation type="submission" date="2022-01" db="EMBL/GenBank/DDBJ databases">
        <authorList>
            <person name="Yamashiro T."/>
            <person name="Shiraishi A."/>
            <person name="Satake H."/>
            <person name="Nakayama K."/>
        </authorList>
    </citation>
    <scope>NUCLEOTIDE SEQUENCE</scope>
</reference>
<accession>A0ABQ5IYF5</accession>
<keyword evidence="2" id="KW-1185">Reference proteome</keyword>